<dbReference type="SUPFAM" id="SSF50494">
    <property type="entry name" value="Trypsin-like serine proteases"/>
    <property type="match status" value="1"/>
</dbReference>
<evidence type="ECO:0000313" key="5">
    <source>
        <dbReference type="Proteomes" id="UP000663832"/>
    </source>
</evidence>
<sequence length="322" mass="35111">MLTQLFIICFLPTILAAEFIGIARSDVVRSKEMTLDAFNQQLSNYWTSDKLKSAKSLDISLSKTNSKSQPINNAVLTGPESSIAGSLPTNNSTKSKIISPNGRQVYTTGRVFWQVGTTHYTCSAAVIVSKSGDMICTAGHCVYDTTSKTWYNQNNWVFVPGYNNGNTPYGIWPMRRVTALVGWTSQSDYNYDVAMVAVSTVNGQHLQAYVGSQGIGFNFPRSAFTYSFGYPSNINSGLTLQKCSDTTKNSAYTQNNYHGLGLACNMGPGCSGGPWLQNVVDSTGIGYVTSVNSFQITTVPNVINGPYFDMNIKNLYDNSTSM</sequence>
<comment type="caution">
    <text evidence="4">The sequence shown here is derived from an EMBL/GenBank/DDBJ whole genome shotgun (WGS) entry which is preliminary data.</text>
</comment>
<dbReference type="InterPro" id="IPR043504">
    <property type="entry name" value="Peptidase_S1_PA_chymotrypsin"/>
</dbReference>
<keyword evidence="5" id="KW-1185">Reference proteome</keyword>
<dbReference type="OrthoDB" id="10037376at2759"/>
<keyword evidence="1 2" id="KW-0732">Signal</keyword>
<feature type="signal peptide" evidence="2">
    <location>
        <begin position="1"/>
        <end position="16"/>
    </location>
</feature>
<proteinExistence type="predicted"/>
<dbReference type="InterPro" id="IPR009003">
    <property type="entry name" value="Peptidase_S1_PA"/>
</dbReference>
<name>A0A815TYM8_9BILA</name>
<evidence type="ECO:0000313" key="3">
    <source>
        <dbReference type="EMBL" id="CAF1351058.1"/>
    </source>
</evidence>
<dbReference type="EMBL" id="CAJNOI010000827">
    <property type="protein sequence ID" value="CAF1351058.1"/>
    <property type="molecule type" value="Genomic_DNA"/>
</dbReference>
<gene>
    <name evidence="3" type="ORF">BJG266_LOCUS34955</name>
    <name evidence="4" type="ORF">QVE165_LOCUS44370</name>
</gene>
<reference evidence="4" key="1">
    <citation type="submission" date="2021-02" db="EMBL/GenBank/DDBJ databases">
        <authorList>
            <person name="Nowell W R."/>
        </authorList>
    </citation>
    <scope>NUCLEOTIDE SEQUENCE</scope>
</reference>
<accession>A0A815TYM8</accession>
<organism evidence="4 5">
    <name type="scientific">Adineta steineri</name>
    <dbReference type="NCBI Taxonomy" id="433720"/>
    <lineage>
        <taxon>Eukaryota</taxon>
        <taxon>Metazoa</taxon>
        <taxon>Spiralia</taxon>
        <taxon>Gnathifera</taxon>
        <taxon>Rotifera</taxon>
        <taxon>Eurotatoria</taxon>
        <taxon>Bdelloidea</taxon>
        <taxon>Adinetida</taxon>
        <taxon>Adinetidae</taxon>
        <taxon>Adineta</taxon>
    </lineage>
</organism>
<dbReference type="EMBL" id="CAJNOM010000593">
    <property type="protein sequence ID" value="CAF1514806.1"/>
    <property type="molecule type" value="Genomic_DNA"/>
</dbReference>
<dbReference type="Gene3D" id="2.40.10.10">
    <property type="entry name" value="Trypsin-like serine proteases"/>
    <property type="match status" value="2"/>
</dbReference>
<dbReference type="Proteomes" id="UP000663877">
    <property type="component" value="Unassembled WGS sequence"/>
</dbReference>
<dbReference type="AlphaFoldDB" id="A0A815TYM8"/>
<protein>
    <recommendedName>
        <fullName evidence="6">Peptidase S1 domain-containing protein</fullName>
    </recommendedName>
</protein>
<feature type="chain" id="PRO_5036228950" description="Peptidase S1 domain-containing protein" evidence="2">
    <location>
        <begin position="17"/>
        <end position="322"/>
    </location>
</feature>
<dbReference type="PANTHER" id="PTHR15462">
    <property type="entry name" value="SERINE PROTEASE"/>
    <property type="match status" value="1"/>
</dbReference>
<evidence type="ECO:0000313" key="4">
    <source>
        <dbReference type="EMBL" id="CAF1514806.1"/>
    </source>
</evidence>
<dbReference type="InterPro" id="IPR050966">
    <property type="entry name" value="Glutamyl_endopeptidase"/>
</dbReference>
<dbReference type="Proteomes" id="UP000663832">
    <property type="component" value="Unassembled WGS sequence"/>
</dbReference>
<evidence type="ECO:0008006" key="6">
    <source>
        <dbReference type="Google" id="ProtNLM"/>
    </source>
</evidence>
<evidence type="ECO:0000256" key="1">
    <source>
        <dbReference type="ARBA" id="ARBA00022729"/>
    </source>
</evidence>
<evidence type="ECO:0000256" key="2">
    <source>
        <dbReference type="SAM" id="SignalP"/>
    </source>
</evidence>